<dbReference type="PANTHER" id="PTHR47970:SF12">
    <property type="entry name" value="KINESIN FAMILY MEMBER 11"/>
    <property type="match status" value="1"/>
</dbReference>
<evidence type="ECO:0000256" key="4">
    <source>
        <dbReference type="ARBA" id="ARBA00022701"/>
    </source>
</evidence>
<dbReference type="InterPro" id="IPR027417">
    <property type="entry name" value="P-loop_NTPase"/>
</dbReference>
<dbReference type="GO" id="GO:0008017">
    <property type="term" value="F:microtubule binding"/>
    <property type="evidence" value="ECO:0007669"/>
    <property type="project" value="InterPro"/>
</dbReference>
<dbReference type="EMBL" id="CAJVPZ010000689">
    <property type="protein sequence ID" value="CAG8473518.1"/>
    <property type="molecule type" value="Genomic_DNA"/>
</dbReference>
<keyword evidence="3" id="KW-0132">Cell division</keyword>
<comment type="similarity">
    <text evidence="12">Belongs to the TRAFAC class myosin-kinesin ATPase superfamily. Kinesin family. KIN-5/BimC subfamily.</text>
</comment>
<dbReference type="InterPro" id="IPR001752">
    <property type="entry name" value="Kinesin_motor_dom"/>
</dbReference>
<dbReference type="AlphaFoldDB" id="A0A9N8Z565"/>
<dbReference type="PROSITE" id="PS50067">
    <property type="entry name" value="KINESIN_MOTOR_2"/>
    <property type="match status" value="1"/>
</dbReference>
<evidence type="ECO:0000256" key="15">
    <source>
        <dbReference type="SAM" id="Coils"/>
    </source>
</evidence>
<dbReference type="GO" id="GO:0000073">
    <property type="term" value="P:initial mitotic spindle pole body separation"/>
    <property type="evidence" value="ECO:0007669"/>
    <property type="project" value="UniProtKB-ARBA"/>
</dbReference>
<dbReference type="InterPro" id="IPR036961">
    <property type="entry name" value="Kinesin_motor_dom_sf"/>
</dbReference>
<dbReference type="PROSITE" id="PS00411">
    <property type="entry name" value="KINESIN_MOTOR_1"/>
    <property type="match status" value="1"/>
</dbReference>
<evidence type="ECO:0000256" key="3">
    <source>
        <dbReference type="ARBA" id="ARBA00022618"/>
    </source>
</evidence>
<evidence type="ECO:0000256" key="10">
    <source>
        <dbReference type="ARBA" id="ARBA00023212"/>
    </source>
</evidence>
<keyword evidence="11" id="KW-0131">Cell cycle</keyword>
<keyword evidence="6" id="KW-0498">Mitosis</keyword>
<evidence type="ECO:0000256" key="7">
    <source>
        <dbReference type="ARBA" id="ARBA00022840"/>
    </source>
</evidence>
<keyword evidence="2" id="KW-0963">Cytoplasm</keyword>
<comment type="caution">
    <text evidence="18">The sequence shown here is derived from an EMBL/GenBank/DDBJ whole genome shotgun (WGS) entry which is preliminary data.</text>
</comment>
<dbReference type="Gene3D" id="3.40.850.10">
    <property type="entry name" value="Kinesin motor domain"/>
    <property type="match status" value="1"/>
</dbReference>
<evidence type="ECO:0000256" key="13">
    <source>
        <dbReference type="PROSITE-ProRule" id="PRU00283"/>
    </source>
</evidence>
<sequence>MDNVSFNGEITGSERAKKRRRSNEHSAKEGEKAINIQVVVRCRARIEREVAANSPIVVQATPREIKVWANPQDMMPYKTFTFDKVFGADADQSRIFDTIVVPILHEVKAGYNCTLFAYGQTSTGKTFTMEGKLDLHNGSISPDAGVIPRSLYYIFDTLEAEQADFSVKISYIELYNEELKDLLSSDSDNRHLKILDDANRKCVLHGHEEVLIKSAEDGINVLKQGSIKRQVAQTNYNKNSSRSHSVFCITLHIKETMPDGEDLLKVGKINLVDLAGSENISRTGAENLRAKEAGKINKSLLTLGRCINSLNEHNQHIPYRESKLTRLLQDSLGGHTKTCIIATISPAKLSYEETISTLDYAQRAKNILNKPVANQRVTKKALIKEYIGEIERLRADLLAAREKNGIYLSQDTYQNLVDENQSRKDENEELKKLNESLKEQAERFERENSIINRKLMRQTSINTHHQKVFQEFQQMMLSVTSQLEYKFNEIKSVHLGFGELIYNKMKEFMERRETEVSAIIKCIEERIDRSIQQKDQIIQIFDNQERISINLSAELLKFREETQNLMDQKGQELRNSASATFNMFQHELSNQFEKIRSYQVKLGEDLSCLMKTTQEHIASQNHAITSFRSFTRETSNSQIDCMIEQKHLLAQLAEEDVLLRKSMEEEILANVLETLKKYGDAHSAKIKNVINTVQDTIQKNVDSVKSFSEACTNAADGMNTANTSYLTNFNNKYGASKEKLLAIENENRLARVDTIEDNIYTQLGECKNALESKIISLDTFASATVKETSELQKQHAQSFNSFATDVTQGYSEFQSQFIRTRVDSQNMTKNAFDLNQANVNATSGLYINFANQIQRSREEINSLSEKFNDSDTKIRTPTTKRTHFLNITNLP</sequence>
<keyword evidence="7 13" id="KW-0067">ATP-binding</keyword>
<reference evidence="18" key="1">
    <citation type="submission" date="2021-06" db="EMBL/GenBank/DDBJ databases">
        <authorList>
            <person name="Kallberg Y."/>
            <person name="Tangrot J."/>
            <person name="Rosling A."/>
        </authorList>
    </citation>
    <scope>NUCLEOTIDE SEQUENCE</scope>
    <source>
        <strain evidence="18">IN212</strain>
    </source>
</reference>
<organism evidence="18 19">
    <name type="scientific">Racocetra fulgida</name>
    <dbReference type="NCBI Taxonomy" id="60492"/>
    <lineage>
        <taxon>Eukaryota</taxon>
        <taxon>Fungi</taxon>
        <taxon>Fungi incertae sedis</taxon>
        <taxon>Mucoromycota</taxon>
        <taxon>Glomeromycotina</taxon>
        <taxon>Glomeromycetes</taxon>
        <taxon>Diversisporales</taxon>
        <taxon>Gigasporaceae</taxon>
        <taxon>Racocetra</taxon>
    </lineage>
</organism>
<evidence type="ECO:0000313" key="18">
    <source>
        <dbReference type="EMBL" id="CAG8473518.1"/>
    </source>
</evidence>
<dbReference type="InterPro" id="IPR047149">
    <property type="entry name" value="KIF11-like"/>
</dbReference>
<dbReference type="GO" id="GO:0072686">
    <property type="term" value="C:mitotic spindle"/>
    <property type="evidence" value="ECO:0007669"/>
    <property type="project" value="TreeGrafter"/>
</dbReference>
<dbReference type="PRINTS" id="PR00380">
    <property type="entry name" value="KINESINHEAVY"/>
</dbReference>
<keyword evidence="4 14" id="KW-0493">Microtubule</keyword>
<evidence type="ECO:0000256" key="16">
    <source>
        <dbReference type="SAM" id="MobiDB-lite"/>
    </source>
</evidence>
<evidence type="ECO:0000259" key="17">
    <source>
        <dbReference type="PROSITE" id="PS50067"/>
    </source>
</evidence>
<evidence type="ECO:0000256" key="14">
    <source>
        <dbReference type="RuleBase" id="RU000394"/>
    </source>
</evidence>
<dbReference type="InterPro" id="IPR019821">
    <property type="entry name" value="Kinesin_motor_CS"/>
</dbReference>
<comment type="subcellular location">
    <subcellularLocation>
        <location evidence="1">Cytoplasm</location>
        <location evidence="1">Cytoskeleton</location>
    </subcellularLocation>
</comment>
<dbReference type="Pfam" id="PF00225">
    <property type="entry name" value="Kinesin"/>
    <property type="match status" value="1"/>
</dbReference>
<dbReference type="GO" id="GO:0007018">
    <property type="term" value="P:microtubule-based movement"/>
    <property type="evidence" value="ECO:0007669"/>
    <property type="project" value="InterPro"/>
</dbReference>
<keyword evidence="8 15" id="KW-0175">Coiled coil</keyword>
<evidence type="ECO:0000256" key="8">
    <source>
        <dbReference type="ARBA" id="ARBA00023054"/>
    </source>
</evidence>
<dbReference type="InterPro" id="IPR047241">
    <property type="entry name" value="KIF11-like_kin_motor_dom"/>
</dbReference>
<feature type="binding site" evidence="13">
    <location>
        <begin position="119"/>
        <end position="126"/>
    </location>
    <ligand>
        <name>ATP</name>
        <dbReference type="ChEBI" id="CHEBI:30616"/>
    </ligand>
</feature>
<dbReference type="SMART" id="SM00129">
    <property type="entry name" value="KISc"/>
    <property type="match status" value="1"/>
</dbReference>
<feature type="region of interest" description="Disordered" evidence="16">
    <location>
        <begin position="1"/>
        <end position="28"/>
    </location>
</feature>
<dbReference type="GO" id="GO:0051301">
    <property type="term" value="P:cell division"/>
    <property type="evidence" value="ECO:0007669"/>
    <property type="project" value="UniProtKB-KW"/>
</dbReference>
<feature type="domain" description="Kinesin motor" evidence="17">
    <location>
        <begin position="35"/>
        <end position="367"/>
    </location>
</feature>
<dbReference type="GO" id="GO:0005634">
    <property type="term" value="C:nucleus"/>
    <property type="evidence" value="ECO:0007669"/>
    <property type="project" value="TreeGrafter"/>
</dbReference>
<evidence type="ECO:0000256" key="9">
    <source>
        <dbReference type="ARBA" id="ARBA00023175"/>
    </source>
</evidence>
<dbReference type="Proteomes" id="UP000789396">
    <property type="component" value="Unassembled WGS sequence"/>
</dbReference>
<gene>
    <name evidence="18" type="ORF">RFULGI_LOCUS1226</name>
</gene>
<evidence type="ECO:0000256" key="2">
    <source>
        <dbReference type="ARBA" id="ARBA00022490"/>
    </source>
</evidence>
<proteinExistence type="inferred from homology"/>
<name>A0A9N8Z565_9GLOM</name>
<evidence type="ECO:0000256" key="11">
    <source>
        <dbReference type="ARBA" id="ARBA00023306"/>
    </source>
</evidence>
<dbReference type="GO" id="GO:0008574">
    <property type="term" value="F:plus-end-directed microtubule motor activity"/>
    <property type="evidence" value="ECO:0007669"/>
    <property type="project" value="TreeGrafter"/>
</dbReference>
<evidence type="ECO:0000256" key="12">
    <source>
        <dbReference type="ARBA" id="ARBA00034704"/>
    </source>
</evidence>
<keyword evidence="19" id="KW-1185">Reference proteome</keyword>
<keyword evidence="10" id="KW-0206">Cytoskeleton</keyword>
<dbReference type="GO" id="GO:0005876">
    <property type="term" value="C:spindle microtubule"/>
    <property type="evidence" value="ECO:0007669"/>
    <property type="project" value="TreeGrafter"/>
</dbReference>
<feature type="coiled-coil region" evidence="15">
    <location>
        <begin position="383"/>
        <end position="454"/>
    </location>
</feature>
<keyword evidence="9 13" id="KW-0505">Motor protein</keyword>
<dbReference type="CDD" id="cd01364">
    <property type="entry name" value="KISc_BimC_Eg5"/>
    <property type="match status" value="1"/>
</dbReference>
<evidence type="ECO:0000256" key="1">
    <source>
        <dbReference type="ARBA" id="ARBA00004245"/>
    </source>
</evidence>
<evidence type="ECO:0000256" key="6">
    <source>
        <dbReference type="ARBA" id="ARBA00022776"/>
    </source>
</evidence>
<dbReference type="GO" id="GO:0005524">
    <property type="term" value="F:ATP binding"/>
    <property type="evidence" value="ECO:0007669"/>
    <property type="project" value="UniProtKB-UniRule"/>
</dbReference>
<dbReference type="PANTHER" id="PTHR47970">
    <property type="entry name" value="KINESIN-LIKE PROTEIN KIF11"/>
    <property type="match status" value="1"/>
</dbReference>
<evidence type="ECO:0000256" key="5">
    <source>
        <dbReference type="ARBA" id="ARBA00022741"/>
    </source>
</evidence>
<protein>
    <recommendedName>
        <fullName evidence="14">Kinesin-like protein</fullName>
    </recommendedName>
</protein>
<feature type="compositionally biased region" description="Polar residues" evidence="16">
    <location>
        <begin position="1"/>
        <end position="10"/>
    </location>
</feature>
<dbReference type="FunFam" id="3.40.850.10:FF:000051">
    <property type="entry name" value="Kinesin-like protein bimC"/>
    <property type="match status" value="1"/>
</dbReference>
<accession>A0A9N8Z565</accession>
<evidence type="ECO:0000313" key="19">
    <source>
        <dbReference type="Proteomes" id="UP000789396"/>
    </source>
</evidence>
<keyword evidence="5 13" id="KW-0547">Nucleotide-binding</keyword>
<dbReference type="OrthoDB" id="3176171at2759"/>
<dbReference type="SUPFAM" id="SSF52540">
    <property type="entry name" value="P-loop containing nucleoside triphosphate hydrolases"/>
    <property type="match status" value="1"/>
</dbReference>